<dbReference type="Proteomes" id="UP000636960">
    <property type="component" value="Unassembled WGS sequence"/>
</dbReference>
<sequence length="49" mass="5332">MDPRADLTEVIAATDAVATDLNAVLGRDDARARVVLSVARRTKTQPRVR</sequence>
<keyword evidence="2" id="KW-1185">Reference proteome</keyword>
<proteinExistence type="predicted"/>
<evidence type="ECO:0000313" key="1">
    <source>
        <dbReference type="EMBL" id="GIF01856.1"/>
    </source>
</evidence>
<comment type="caution">
    <text evidence="1">The sequence shown here is derived from an EMBL/GenBank/DDBJ whole genome shotgun (WGS) entry which is preliminary data.</text>
</comment>
<dbReference type="EMBL" id="BOMV01000113">
    <property type="protein sequence ID" value="GIF01856.1"/>
    <property type="molecule type" value="Genomic_DNA"/>
</dbReference>
<organism evidence="1 2">
    <name type="scientific">Paractinoplanes rishiriensis</name>
    <dbReference type="NCBI Taxonomy" id="1050105"/>
    <lineage>
        <taxon>Bacteria</taxon>
        <taxon>Bacillati</taxon>
        <taxon>Actinomycetota</taxon>
        <taxon>Actinomycetes</taxon>
        <taxon>Micromonosporales</taxon>
        <taxon>Micromonosporaceae</taxon>
        <taxon>Paractinoplanes</taxon>
    </lineage>
</organism>
<gene>
    <name evidence="1" type="ORF">Ari01nite_93200</name>
</gene>
<dbReference type="AlphaFoldDB" id="A0A919N1M6"/>
<name>A0A919N1M6_9ACTN</name>
<reference evidence="1" key="1">
    <citation type="submission" date="2021-01" db="EMBL/GenBank/DDBJ databases">
        <title>Whole genome shotgun sequence of Actinoplanes rishiriensis NBRC 108556.</title>
        <authorList>
            <person name="Komaki H."/>
            <person name="Tamura T."/>
        </authorList>
    </citation>
    <scope>NUCLEOTIDE SEQUENCE</scope>
    <source>
        <strain evidence="1">NBRC 108556</strain>
    </source>
</reference>
<evidence type="ECO:0000313" key="2">
    <source>
        <dbReference type="Proteomes" id="UP000636960"/>
    </source>
</evidence>
<accession>A0A919N1M6</accession>
<protein>
    <submittedName>
        <fullName evidence="1">Uncharacterized protein</fullName>
    </submittedName>
</protein>